<evidence type="ECO:0000313" key="7">
    <source>
        <dbReference type="EMBL" id="RYC32949.1"/>
    </source>
</evidence>
<evidence type="ECO:0000259" key="6">
    <source>
        <dbReference type="Pfam" id="PF02897"/>
    </source>
</evidence>
<comment type="similarity">
    <text evidence="1">Belongs to the peptidase S9A family.</text>
</comment>
<reference evidence="7 8" key="1">
    <citation type="submission" date="2018-12" db="EMBL/GenBank/DDBJ databases">
        <authorList>
            <person name="Grouzdev D.S."/>
            <person name="Krutkina M.S."/>
        </authorList>
    </citation>
    <scope>NUCLEOTIDE SEQUENCE [LARGE SCALE GENOMIC DNA]</scope>
    <source>
        <strain evidence="7 8">RmlP026</strain>
    </source>
</reference>
<dbReference type="InterPro" id="IPR029058">
    <property type="entry name" value="AB_hydrolase_fold"/>
</dbReference>
<dbReference type="InterPro" id="IPR051543">
    <property type="entry name" value="Serine_Peptidase_S9A"/>
</dbReference>
<keyword evidence="2" id="KW-0645">Protease</keyword>
<dbReference type="Pfam" id="PF00326">
    <property type="entry name" value="Peptidase_S9"/>
    <property type="match status" value="1"/>
</dbReference>
<dbReference type="Gene3D" id="3.40.50.1820">
    <property type="entry name" value="alpha/beta hydrolase"/>
    <property type="match status" value="1"/>
</dbReference>
<dbReference type="Pfam" id="PF02897">
    <property type="entry name" value="Peptidase_S9_N"/>
    <property type="match status" value="1"/>
</dbReference>
<dbReference type="EMBL" id="QYBB01000004">
    <property type="protein sequence ID" value="RYC32949.1"/>
    <property type="molecule type" value="Genomic_DNA"/>
</dbReference>
<evidence type="ECO:0000256" key="2">
    <source>
        <dbReference type="ARBA" id="ARBA00022670"/>
    </source>
</evidence>
<dbReference type="InterPro" id="IPR023302">
    <property type="entry name" value="Pept_S9A_N"/>
</dbReference>
<dbReference type="InterPro" id="IPR001375">
    <property type="entry name" value="Peptidase_S9_cat"/>
</dbReference>
<dbReference type="Proteomes" id="UP000290759">
    <property type="component" value="Unassembled WGS sequence"/>
</dbReference>
<evidence type="ECO:0000256" key="1">
    <source>
        <dbReference type="ARBA" id="ARBA00005228"/>
    </source>
</evidence>
<dbReference type="InterPro" id="IPR002471">
    <property type="entry name" value="Pept_S9_AS"/>
</dbReference>
<dbReference type="RefSeq" id="WP_129224399.1">
    <property type="nucleotide sequence ID" value="NZ_QYBB01000004.1"/>
</dbReference>
<dbReference type="OrthoDB" id="9801421at2"/>
<dbReference type="Gene3D" id="2.130.10.120">
    <property type="entry name" value="Prolyl oligopeptidase, N-terminal domain"/>
    <property type="match status" value="1"/>
</dbReference>
<evidence type="ECO:0000313" key="8">
    <source>
        <dbReference type="Proteomes" id="UP000290759"/>
    </source>
</evidence>
<gene>
    <name evidence="7" type="ORF">D3273_05670</name>
</gene>
<dbReference type="InterPro" id="IPR002470">
    <property type="entry name" value="Peptidase_S9A"/>
</dbReference>
<dbReference type="SUPFAM" id="SSF53474">
    <property type="entry name" value="alpha/beta-Hydrolases"/>
    <property type="match status" value="1"/>
</dbReference>
<evidence type="ECO:0000259" key="5">
    <source>
        <dbReference type="Pfam" id="PF00326"/>
    </source>
</evidence>
<keyword evidence="4" id="KW-0720">Serine protease</keyword>
<dbReference type="GO" id="GO:0006508">
    <property type="term" value="P:proteolysis"/>
    <property type="evidence" value="ECO:0007669"/>
    <property type="project" value="UniProtKB-KW"/>
</dbReference>
<keyword evidence="3" id="KW-0378">Hydrolase</keyword>
<dbReference type="PROSITE" id="PS00708">
    <property type="entry name" value="PRO_ENDOPEP_SER"/>
    <property type="match status" value="1"/>
</dbReference>
<dbReference type="AlphaFoldDB" id="A0A4Q2U899"/>
<dbReference type="GO" id="GO:0004252">
    <property type="term" value="F:serine-type endopeptidase activity"/>
    <property type="evidence" value="ECO:0007669"/>
    <property type="project" value="InterPro"/>
</dbReference>
<reference evidence="7 8" key="2">
    <citation type="submission" date="2019-02" db="EMBL/GenBank/DDBJ databases">
        <title>'Lichenibacterium ramalinii' gen. nov. sp. nov., 'Lichenibacterium minor' gen. nov. sp. nov.</title>
        <authorList>
            <person name="Pankratov T."/>
        </authorList>
    </citation>
    <scope>NUCLEOTIDE SEQUENCE [LARGE SCALE GENOMIC DNA]</scope>
    <source>
        <strain evidence="7 8">RmlP026</strain>
    </source>
</reference>
<evidence type="ECO:0000256" key="3">
    <source>
        <dbReference type="ARBA" id="ARBA00022801"/>
    </source>
</evidence>
<accession>A0A4Q2U899</accession>
<feature type="domain" description="Peptidase S9A N-terminal" evidence="6">
    <location>
        <begin position="22"/>
        <end position="423"/>
    </location>
</feature>
<name>A0A4Q2U899_9HYPH</name>
<dbReference type="PRINTS" id="PR00862">
    <property type="entry name" value="PROLIGOPTASE"/>
</dbReference>
<dbReference type="PANTHER" id="PTHR11757">
    <property type="entry name" value="PROTEASE FAMILY S9A OLIGOPEPTIDASE"/>
    <property type="match status" value="1"/>
</dbReference>
<comment type="caution">
    <text evidence="7">The sequence shown here is derived from an EMBL/GenBank/DDBJ whole genome shotgun (WGS) entry which is preliminary data.</text>
</comment>
<feature type="domain" description="Peptidase S9 prolyl oligopeptidase catalytic" evidence="5">
    <location>
        <begin position="488"/>
        <end position="699"/>
    </location>
</feature>
<proteinExistence type="inferred from homology"/>
<keyword evidence="8" id="KW-1185">Reference proteome</keyword>
<dbReference type="PANTHER" id="PTHR11757:SF19">
    <property type="entry name" value="PROLYL ENDOPEPTIDASE-LIKE"/>
    <property type="match status" value="1"/>
</dbReference>
<dbReference type="SUPFAM" id="SSF50993">
    <property type="entry name" value="Peptidase/esterase 'gauge' domain"/>
    <property type="match status" value="1"/>
</dbReference>
<protein>
    <submittedName>
        <fullName evidence="7">S9 family peptidase</fullName>
    </submittedName>
</protein>
<sequence>MTDLPAFASAAPAPVPIPARPVTRAVHNVALTDDFGWIRADNWREVLQDPAALPGEIRALLDRENAHAAAVMAPTEALQGRLAEEMRDRMEEEEAEVPVPDGPFSYYSRYREGGQHELVCRVPRNGGAEQVMLDGDALADGVEFFEFGDAAPSDDHALLAWGYDDKGSELHTIRVRDLATGEDRPDAVSRTEGSAVWTAAGDAFFYVRLDEDHRASSVWLHRLGTDAADDREIYDEPDPTWFVEVSRTRSGRFAVISIHGHDASEARVVERTEPLVAPRLVAERAPGLHYEVDHRGDDFVILTNADGAVDFKIVTAPVEDPGRANWRDLVPHEAGRLIVGHAAFARHLVRLERRDALPRIVVRGFADGAERAVSFPEEAYSLGLGEVAEQDTAVMRFTYSSMTTPGETYDYDMDSGERVLRKRQEVPSGHEPSDYVTRRILARADDGAEVPVSILHHRDTPVDGSAPLLLYGYGAYGHAIPAAFGTKRLSLVDRGFVYAIAHIRGGTDKGWAWYTDGKLANKAHSFTDFIAAGRALAAAGYTAEGRIVAHGGSAGGLLMGAVANMAPELFAGIVADVPFVDVLNTILDASLPLTPPEWLEWGDPIRDVDAFHTIRSYSPYDNVAEQRYPPMLVLGGLTDPRVTYWEPAKWVAKLRQKALGPSLVLLKTNMGAGHGGASGRYDQLDEVALQYAFALACVGRDGVEPFGDDDDGE</sequence>
<evidence type="ECO:0000256" key="4">
    <source>
        <dbReference type="ARBA" id="ARBA00022825"/>
    </source>
</evidence>
<organism evidence="7 8">
    <name type="scientific">Lichenibacterium minor</name>
    <dbReference type="NCBI Taxonomy" id="2316528"/>
    <lineage>
        <taxon>Bacteria</taxon>
        <taxon>Pseudomonadati</taxon>
        <taxon>Pseudomonadota</taxon>
        <taxon>Alphaproteobacteria</taxon>
        <taxon>Hyphomicrobiales</taxon>
        <taxon>Lichenihabitantaceae</taxon>
        <taxon>Lichenibacterium</taxon>
    </lineage>
</organism>